<evidence type="ECO:0000259" key="2">
    <source>
        <dbReference type="Pfam" id="PF13786"/>
    </source>
</evidence>
<organism evidence="3 4">
    <name type="scientific">Sediminibacillus dalangtanensis</name>
    <dbReference type="NCBI Taxonomy" id="2729421"/>
    <lineage>
        <taxon>Bacteria</taxon>
        <taxon>Bacillati</taxon>
        <taxon>Bacillota</taxon>
        <taxon>Bacilli</taxon>
        <taxon>Bacillales</taxon>
        <taxon>Bacillaceae</taxon>
        <taxon>Sediminibacillus</taxon>
    </lineage>
</organism>
<evidence type="ECO:0000256" key="1">
    <source>
        <dbReference type="SAM" id="Phobius"/>
    </source>
</evidence>
<reference evidence="3 4" key="1">
    <citation type="submission" date="2019-12" db="EMBL/GenBank/DDBJ databases">
        <title>The whole genome sequencing of a strain isolated from a Mars analog, Dalangtan Playa.</title>
        <authorList>
            <person name="Huang T."/>
        </authorList>
    </citation>
    <scope>NUCLEOTIDE SEQUENCE [LARGE SCALE GENOMIC DNA]</scope>
    <source>
        <strain evidence="3 4">DP4-553-S</strain>
    </source>
</reference>
<keyword evidence="4" id="KW-1185">Reference proteome</keyword>
<feature type="domain" description="DUF4179" evidence="2">
    <location>
        <begin position="68"/>
        <end position="147"/>
    </location>
</feature>
<keyword evidence="1" id="KW-1133">Transmembrane helix</keyword>
<dbReference type="Proteomes" id="UP000665043">
    <property type="component" value="Chromosome"/>
</dbReference>
<evidence type="ECO:0000313" key="4">
    <source>
        <dbReference type="Proteomes" id="UP000665043"/>
    </source>
</evidence>
<keyword evidence="1" id="KW-0472">Membrane</keyword>
<evidence type="ECO:0000313" key="3">
    <source>
        <dbReference type="EMBL" id="QTM98295.1"/>
    </source>
</evidence>
<proteinExistence type="predicted"/>
<gene>
    <name evidence="3" type="ORF">ERJ70_02565</name>
</gene>
<dbReference type="EMBL" id="CP046956">
    <property type="protein sequence ID" value="QTM98295.1"/>
    <property type="molecule type" value="Genomic_DNA"/>
</dbReference>
<keyword evidence="1" id="KW-0812">Transmembrane</keyword>
<dbReference type="Gene3D" id="2.60.40.1630">
    <property type="entry name" value="bacillus anthracis domain"/>
    <property type="match status" value="1"/>
</dbReference>
<dbReference type="Pfam" id="PF13786">
    <property type="entry name" value="DUF4179"/>
    <property type="match status" value="1"/>
</dbReference>
<accession>A0ABX7VRS2</accession>
<sequence length="505" mass="58200">MENIDCEQSRRVVKKYKQGKLSNRKKEKLEGHVSQCPDCRQYFQEYQVKSGKGIKEWLAKTTPRFWGIVLIGFLFLAGAAYAFGGVNKATDWWKSMRMPTEDSLAEVEQYGIGNEVHVSQQDKGVEVTITHVIADDFQTFVYYEVEDHVEGRLLRLDYSQPPRINSEKGVFDMGRSYGQLVNGLNDAEQQQEGKYRGRIALAPIKEDTAAFDLEISMLMEVSVEDLADSNDPYQYGGSHSTGTALNGEWKFTIEADKEDIIEKPVNVEAEIEGNRIVIDQVRIAPTGTMIDYKYELGPDGNDKFFYFDRLIGEKQTYQREDLGMVYAEEQQLDNQWVHEHAMFKSMYRSPEDSLELGVGRIEEYVMTEKSFPIDPDKDEPQTFTFKGTDISVTDINIDGKTSVTIKEDWDEEREFERVQYDIRTDPPSMSVSQEEKDGILVDEDGKKYDPNQVQTWDEMQKLRYFPLENTYTLEANGAEEVKPIEVRISSYQKTYFSTETISFDL</sequence>
<name>A0ABX7VRS2_9BACI</name>
<dbReference type="InterPro" id="IPR025436">
    <property type="entry name" value="DUF4179"/>
</dbReference>
<dbReference type="RefSeq" id="WP_209366958.1">
    <property type="nucleotide sequence ID" value="NZ_CP046956.1"/>
</dbReference>
<feature type="transmembrane region" description="Helical" evidence="1">
    <location>
        <begin position="65"/>
        <end position="86"/>
    </location>
</feature>
<protein>
    <submittedName>
        <fullName evidence="3">DUF4179 domain-containing protein</fullName>
    </submittedName>
</protein>